<accession>A0ABT4I8S8</accession>
<dbReference type="InterPro" id="IPR037143">
    <property type="entry name" value="4-PPantetheinyl_Trfase_dom_sf"/>
</dbReference>
<evidence type="ECO:0000313" key="11">
    <source>
        <dbReference type="Proteomes" id="UP001072034"/>
    </source>
</evidence>
<evidence type="ECO:0000256" key="6">
    <source>
        <dbReference type="ARBA" id="ARBA00023098"/>
    </source>
</evidence>
<evidence type="ECO:0000256" key="5">
    <source>
        <dbReference type="ARBA" id="ARBA00022842"/>
    </source>
</evidence>
<dbReference type="Gene3D" id="3.90.470.20">
    <property type="entry name" value="4'-phosphopantetheinyl transferase domain"/>
    <property type="match status" value="1"/>
</dbReference>
<dbReference type="NCBIfam" id="NF000831">
    <property type="entry name" value="PRK00070.3-1"/>
    <property type="match status" value="1"/>
</dbReference>
<evidence type="ECO:0000256" key="8">
    <source>
        <dbReference type="HAMAP-Rule" id="MF_00101"/>
    </source>
</evidence>
<evidence type="ECO:0000256" key="7">
    <source>
        <dbReference type="ARBA" id="ARBA00023160"/>
    </source>
</evidence>
<keyword evidence="2 8" id="KW-0808">Transferase</keyword>
<evidence type="ECO:0000256" key="3">
    <source>
        <dbReference type="ARBA" id="ARBA00022723"/>
    </source>
</evidence>
<name>A0ABT4I8S8_9ACTO</name>
<dbReference type="InterPro" id="IPR008278">
    <property type="entry name" value="4-PPantetheinyl_Trfase_dom"/>
</dbReference>
<evidence type="ECO:0000313" key="10">
    <source>
        <dbReference type="EMBL" id="MCZ0857595.1"/>
    </source>
</evidence>
<dbReference type="RefSeq" id="WP_268917149.1">
    <property type="nucleotide sequence ID" value="NZ_JAPTMY010000010.1"/>
</dbReference>
<evidence type="ECO:0000256" key="4">
    <source>
        <dbReference type="ARBA" id="ARBA00022832"/>
    </source>
</evidence>
<gene>
    <name evidence="8" type="primary">acpS</name>
    <name evidence="10" type="ORF">OHJ16_06010</name>
</gene>
<comment type="cofactor">
    <cofactor evidence="8">
        <name>Mg(2+)</name>
        <dbReference type="ChEBI" id="CHEBI:18420"/>
    </cofactor>
</comment>
<dbReference type="SUPFAM" id="SSF56214">
    <property type="entry name" value="4'-phosphopantetheinyl transferase"/>
    <property type="match status" value="1"/>
</dbReference>
<feature type="binding site" evidence="8">
    <location>
        <position position="22"/>
    </location>
    <ligand>
        <name>Mg(2+)</name>
        <dbReference type="ChEBI" id="CHEBI:18420"/>
    </ligand>
</feature>
<keyword evidence="5 8" id="KW-0460">Magnesium</keyword>
<evidence type="ECO:0000259" key="9">
    <source>
        <dbReference type="Pfam" id="PF01648"/>
    </source>
</evidence>
<dbReference type="InterPro" id="IPR004568">
    <property type="entry name" value="Ppantetheine-prot_Trfase_dom"/>
</dbReference>
<comment type="function">
    <text evidence="8">Transfers the 4'-phosphopantetheine moiety from coenzyme A to a Ser of acyl-carrier-protein.</text>
</comment>
<feature type="binding site" evidence="8">
    <location>
        <position position="76"/>
    </location>
    <ligand>
        <name>Mg(2+)</name>
        <dbReference type="ChEBI" id="CHEBI:18420"/>
    </ligand>
</feature>
<comment type="similarity">
    <text evidence="8">Belongs to the P-Pant transferase superfamily. AcpS family.</text>
</comment>
<sequence length="164" mass="17551">MTAPALPPPPDCGARVLGVGLDLVHVPGVVEQLAVPGTVFAERAFTARERREARRRAETSRSHEAEHLAARWAAKEAFVKAWSTAVNALTGRVCPPVLRIEEVDWRGIEVVNDRWGRPSLRLGDAVADAVEASLGEGADRPGRWPVSLTHDGGWAAAVVLALTG</sequence>
<dbReference type="HAMAP" id="MF_00101">
    <property type="entry name" value="AcpS"/>
    <property type="match status" value="1"/>
</dbReference>
<evidence type="ECO:0000256" key="1">
    <source>
        <dbReference type="ARBA" id="ARBA00022516"/>
    </source>
</evidence>
<comment type="caution">
    <text evidence="10">The sequence shown here is derived from an EMBL/GenBank/DDBJ whole genome shotgun (WGS) entry which is preliminary data.</text>
</comment>
<dbReference type="InterPro" id="IPR002582">
    <property type="entry name" value="ACPS"/>
</dbReference>
<keyword evidence="1 8" id="KW-0444">Lipid biosynthesis</keyword>
<dbReference type="EC" id="2.7.8.7" evidence="8"/>
<dbReference type="Proteomes" id="UP001072034">
    <property type="component" value="Unassembled WGS sequence"/>
</dbReference>
<organism evidence="10 11">
    <name type="scientific">Actinomyces israelii</name>
    <dbReference type="NCBI Taxonomy" id="1659"/>
    <lineage>
        <taxon>Bacteria</taxon>
        <taxon>Bacillati</taxon>
        <taxon>Actinomycetota</taxon>
        <taxon>Actinomycetes</taxon>
        <taxon>Actinomycetales</taxon>
        <taxon>Actinomycetaceae</taxon>
        <taxon>Actinomyces</taxon>
    </lineage>
</organism>
<dbReference type="Pfam" id="PF01648">
    <property type="entry name" value="ACPS"/>
    <property type="match status" value="1"/>
</dbReference>
<keyword evidence="6 8" id="KW-0443">Lipid metabolism</keyword>
<dbReference type="GO" id="GO:0008897">
    <property type="term" value="F:holo-[acyl-carrier-protein] synthase activity"/>
    <property type="evidence" value="ECO:0007669"/>
    <property type="project" value="UniProtKB-EC"/>
</dbReference>
<comment type="subcellular location">
    <subcellularLocation>
        <location evidence="8">Cytoplasm</location>
    </subcellularLocation>
</comment>
<keyword evidence="4 8" id="KW-0276">Fatty acid metabolism</keyword>
<protein>
    <recommendedName>
        <fullName evidence="8">Holo-[acyl-carrier-protein] synthase</fullName>
        <shortName evidence="8">Holo-ACP synthase</shortName>
        <ecNumber evidence="8">2.7.8.7</ecNumber>
    </recommendedName>
    <alternativeName>
        <fullName evidence="8">4'-phosphopantetheinyl transferase AcpS</fullName>
    </alternativeName>
</protein>
<keyword evidence="8" id="KW-0963">Cytoplasm</keyword>
<evidence type="ECO:0000256" key="2">
    <source>
        <dbReference type="ARBA" id="ARBA00022679"/>
    </source>
</evidence>
<comment type="catalytic activity">
    <reaction evidence="8">
        <text>apo-[ACP] + CoA = holo-[ACP] + adenosine 3',5'-bisphosphate + H(+)</text>
        <dbReference type="Rhea" id="RHEA:12068"/>
        <dbReference type="Rhea" id="RHEA-COMP:9685"/>
        <dbReference type="Rhea" id="RHEA-COMP:9690"/>
        <dbReference type="ChEBI" id="CHEBI:15378"/>
        <dbReference type="ChEBI" id="CHEBI:29999"/>
        <dbReference type="ChEBI" id="CHEBI:57287"/>
        <dbReference type="ChEBI" id="CHEBI:58343"/>
        <dbReference type="ChEBI" id="CHEBI:64479"/>
        <dbReference type="EC" id="2.7.8.7"/>
    </reaction>
</comment>
<keyword evidence="3 8" id="KW-0479">Metal-binding</keyword>
<keyword evidence="11" id="KW-1185">Reference proteome</keyword>
<reference evidence="10" key="1">
    <citation type="submission" date="2022-10" db="EMBL/GenBank/DDBJ databases">
        <title>Genome sequence of Actinomyces israelii ATCC 10048.</title>
        <authorList>
            <person name="Watt R.M."/>
            <person name="Tong W.M."/>
        </authorList>
    </citation>
    <scope>NUCLEOTIDE SEQUENCE</scope>
    <source>
        <strain evidence="10">ATCC 10048</strain>
    </source>
</reference>
<dbReference type="NCBIfam" id="TIGR00556">
    <property type="entry name" value="pantethn_trn"/>
    <property type="match status" value="1"/>
</dbReference>
<dbReference type="EMBL" id="JAPTMY010000010">
    <property type="protein sequence ID" value="MCZ0857595.1"/>
    <property type="molecule type" value="Genomic_DNA"/>
</dbReference>
<feature type="domain" description="4'-phosphopantetheinyl transferase" evidence="9">
    <location>
        <begin position="18"/>
        <end position="131"/>
    </location>
</feature>
<keyword evidence="7 8" id="KW-0275">Fatty acid biosynthesis</keyword>
<proteinExistence type="inferred from homology"/>